<dbReference type="RefSeq" id="WP_290904798.1">
    <property type="nucleotide sequence ID" value="NZ_JAJEQR010000002.1"/>
</dbReference>
<gene>
    <name evidence="2" type="ORF">LKD81_00555</name>
</gene>
<reference evidence="2" key="1">
    <citation type="submission" date="2021-10" db="EMBL/GenBank/DDBJ databases">
        <title>Anaerobic single-cell dispensing facilitates the cultivation of human gut bacteria.</title>
        <authorList>
            <person name="Afrizal A."/>
        </authorList>
    </citation>
    <scope>NUCLEOTIDE SEQUENCE</scope>
    <source>
        <strain evidence="2">CLA-AA-H215</strain>
    </source>
</reference>
<dbReference type="Proteomes" id="UP001198182">
    <property type="component" value="Unassembled WGS sequence"/>
</dbReference>
<dbReference type="Gene3D" id="1.10.260.40">
    <property type="entry name" value="lambda repressor-like DNA-binding domains"/>
    <property type="match status" value="1"/>
</dbReference>
<keyword evidence="3" id="KW-1185">Reference proteome</keyword>
<name>A0AAE3E8V5_9FIRM</name>
<dbReference type="InterPro" id="IPR010982">
    <property type="entry name" value="Lambda_DNA-bd_dom_sf"/>
</dbReference>
<accession>A0AAE3E8V5</accession>
<dbReference type="SMART" id="SM00530">
    <property type="entry name" value="HTH_XRE"/>
    <property type="match status" value="1"/>
</dbReference>
<dbReference type="AlphaFoldDB" id="A0AAE3E8V5"/>
<dbReference type="Pfam" id="PF13443">
    <property type="entry name" value="HTH_26"/>
    <property type="match status" value="1"/>
</dbReference>
<proteinExistence type="predicted"/>
<dbReference type="SUPFAM" id="SSF47413">
    <property type="entry name" value="lambda repressor-like DNA-binding domains"/>
    <property type="match status" value="1"/>
</dbReference>
<organism evidence="2 3">
    <name type="scientific">Hominifimenecus microfluidus</name>
    <dbReference type="NCBI Taxonomy" id="2885348"/>
    <lineage>
        <taxon>Bacteria</taxon>
        <taxon>Bacillati</taxon>
        <taxon>Bacillota</taxon>
        <taxon>Clostridia</taxon>
        <taxon>Lachnospirales</taxon>
        <taxon>Lachnospiraceae</taxon>
        <taxon>Hominifimenecus</taxon>
    </lineage>
</organism>
<dbReference type="CDD" id="cd00093">
    <property type="entry name" value="HTH_XRE"/>
    <property type="match status" value="1"/>
</dbReference>
<dbReference type="EMBL" id="JAJEQR010000002">
    <property type="protein sequence ID" value="MCC2229490.1"/>
    <property type="molecule type" value="Genomic_DNA"/>
</dbReference>
<evidence type="ECO:0000259" key="1">
    <source>
        <dbReference type="PROSITE" id="PS50943"/>
    </source>
</evidence>
<sequence>MRYDQIYDRINSLCEERGWSQYKLIHESGIPQSSFYNMMDRHSIPQLDMIQRICDGFNITLAEFFADNDAEYEELSKDDLLFLHISRNLNANSRDRALSYMQALQDMQQNE</sequence>
<protein>
    <submittedName>
        <fullName evidence="2">Helix-turn-helix transcriptional regulator</fullName>
    </submittedName>
</protein>
<dbReference type="GO" id="GO:0003677">
    <property type="term" value="F:DNA binding"/>
    <property type="evidence" value="ECO:0007669"/>
    <property type="project" value="InterPro"/>
</dbReference>
<evidence type="ECO:0000313" key="3">
    <source>
        <dbReference type="Proteomes" id="UP001198182"/>
    </source>
</evidence>
<dbReference type="InterPro" id="IPR001387">
    <property type="entry name" value="Cro/C1-type_HTH"/>
</dbReference>
<comment type="caution">
    <text evidence="2">The sequence shown here is derived from an EMBL/GenBank/DDBJ whole genome shotgun (WGS) entry which is preliminary data.</text>
</comment>
<dbReference type="PROSITE" id="PS50943">
    <property type="entry name" value="HTH_CROC1"/>
    <property type="match status" value="1"/>
</dbReference>
<evidence type="ECO:0000313" key="2">
    <source>
        <dbReference type="EMBL" id="MCC2229490.1"/>
    </source>
</evidence>
<feature type="domain" description="HTH cro/C1-type" evidence="1">
    <location>
        <begin position="10"/>
        <end position="64"/>
    </location>
</feature>